<evidence type="ECO:0000256" key="1">
    <source>
        <dbReference type="SAM" id="Phobius"/>
    </source>
</evidence>
<reference evidence="2 3" key="1">
    <citation type="submission" date="2017-09" db="EMBL/GenBank/DDBJ databases">
        <title>The draft genome sequences of Marinobacter sp. PWS21.</title>
        <authorList>
            <person name="Cao J."/>
        </authorList>
    </citation>
    <scope>NUCLEOTIDE SEQUENCE [LARGE SCALE GENOMIC DNA]</scope>
    <source>
        <strain evidence="2 3">PWS21</strain>
    </source>
</reference>
<keyword evidence="3" id="KW-1185">Reference proteome</keyword>
<keyword evidence="1" id="KW-0472">Membrane</keyword>
<dbReference type="Proteomes" id="UP000231409">
    <property type="component" value="Unassembled WGS sequence"/>
</dbReference>
<keyword evidence="1" id="KW-0812">Transmembrane</keyword>
<evidence type="ECO:0000313" key="3">
    <source>
        <dbReference type="Proteomes" id="UP000231409"/>
    </source>
</evidence>
<name>A0A2G1UH09_9GAMM</name>
<protein>
    <submittedName>
        <fullName evidence="2">Uncharacterized protein</fullName>
    </submittedName>
</protein>
<evidence type="ECO:0000313" key="2">
    <source>
        <dbReference type="EMBL" id="PHQ13719.1"/>
    </source>
</evidence>
<comment type="caution">
    <text evidence="2">The sequence shown here is derived from an EMBL/GenBank/DDBJ whole genome shotgun (WGS) entry which is preliminary data.</text>
</comment>
<feature type="transmembrane region" description="Helical" evidence="1">
    <location>
        <begin position="102"/>
        <end position="122"/>
    </location>
</feature>
<organism evidence="2 3">
    <name type="scientific">Marinobacter profundi</name>
    <dbReference type="NCBI Taxonomy" id="2666256"/>
    <lineage>
        <taxon>Bacteria</taxon>
        <taxon>Pseudomonadati</taxon>
        <taxon>Pseudomonadota</taxon>
        <taxon>Gammaproteobacteria</taxon>
        <taxon>Pseudomonadales</taxon>
        <taxon>Marinobacteraceae</taxon>
        <taxon>Marinobacter</taxon>
    </lineage>
</organism>
<proteinExistence type="predicted"/>
<accession>A0A2G1UH09</accession>
<gene>
    <name evidence="2" type="ORF">CLH61_16500</name>
</gene>
<dbReference type="EMBL" id="NTFH01000015">
    <property type="protein sequence ID" value="PHQ13719.1"/>
    <property type="molecule type" value="Genomic_DNA"/>
</dbReference>
<sequence>MSQWKSDRWDSYINVSERRMATLSPEAKAKIDSLSRAELQNEVNLGNQSRFQREKFAYLKSRLDQIEQEELDSQKETENAHSQTKIQLAADANAISRTANRLSVLAVIVSLVSLLIAVVALYSE</sequence>
<keyword evidence="1" id="KW-1133">Transmembrane helix</keyword>
<dbReference type="AlphaFoldDB" id="A0A2G1UH09"/>